<evidence type="ECO:0000313" key="2">
    <source>
        <dbReference type="EMBL" id="QBK92167.1"/>
    </source>
</evidence>
<dbReference type="EMBL" id="MK500568">
    <property type="protein sequence ID" value="QBK92167.1"/>
    <property type="molecule type" value="Genomic_DNA"/>
</dbReference>
<reference evidence="2" key="1">
    <citation type="journal article" date="2019" name="MBio">
        <title>Virus Genomes from Deep Sea Sediments Expand the Ocean Megavirome and Support Independent Origins of Viral Gigantism.</title>
        <authorList>
            <person name="Backstrom D."/>
            <person name="Yutin N."/>
            <person name="Jorgensen S.L."/>
            <person name="Dharamshi J."/>
            <person name="Homa F."/>
            <person name="Zaremba-Niedwiedzka K."/>
            <person name="Spang A."/>
            <person name="Wolf Y.I."/>
            <person name="Koonin E.V."/>
            <person name="Ettema T.J."/>
        </authorList>
    </citation>
    <scope>NUCLEOTIDE SEQUENCE</scope>
</reference>
<sequence length="279" mass="30834">MSSSCEKFEEAHKMYTTSLISNFILPVIVEFLEEEKKVQITVEELEQVLHLPTTSTPSMAIQPVIRSGSRRRKSISPTLSGEEPALGEGCRYQMVRGPNKGKYCGKKCVNGSAFCSSHKSKGKKVRKKVEESKTKATSSGNAGTSSSLVTKKDETEEAIRVNPYRDIKGHFIHPETNFILVDEDEMIIVIAREEEDGKLRSLTDEEKSEARKYALVAVESEEKEKEVLKRLMGNIKKSIKKEDEGSSTDAAPIPTKSVKAPTPDVPILPDIPAVPSIPS</sequence>
<accession>A0A481Z8P8</accession>
<gene>
    <name evidence="2" type="ORF">LCPAC304_05140</name>
</gene>
<feature type="region of interest" description="Disordered" evidence="1">
    <location>
        <begin position="125"/>
        <end position="151"/>
    </location>
</feature>
<organism evidence="2">
    <name type="scientific">Pithovirus LCPAC304</name>
    <dbReference type="NCBI Taxonomy" id="2506594"/>
    <lineage>
        <taxon>Viruses</taxon>
        <taxon>Pithoviruses</taxon>
    </lineage>
</organism>
<protein>
    <submittedName>
        <fullName evidence="2">Uncharacterized protein</fullName>
    </submittedName>
</protein>
<feature type="region of interest" description="Disordered" evidence="1">
    <location>
        <begin position="236"/>
        <end position="279"/>
    </location>
</feature>
<name>A0A481Z8P8_9VIRU</name>
<proteinExistence type="predicted"/>
<feature type="compositionally biased region" description="Low complexity" evidence="1">
    <location>
        <begin position="135"/>
        <end position="147"/>
    </location>
</feature>
<evidence type="ECO:0000256" key="1">
    <source>
        <dbReference type="SAM" id="MobiDB-lite"/>
    </source>
</evidence>